<evidence type="ECO:0000256" key="4">
    <source>
        <dbReference type="ARBA" id="ARBA00022490"/>
    </source>
</evidence>
<keyword evidence="8" id="KW-1185">Reference proteome</keyword>
<keyword evidence="4" id="KW-0963">Cytoplasm</keyword>
<dbReference type="AlphaFoldDB" id="A1VR42"/>
<evidence type="ECO:0000313" key="8">
    <source>
        <dbReference type="Proteomes" id="UP000000644"/>
    </source>
</evidence>
<evidence type="ECO:0000256" key="2">
    <source>
        <dbReference type="ARBA" id="ARBA00008657"/>
    </source>
</evidence>
<dbReference type="KEGG" id="pna:Pnap_2818"/>
<dbReference type="HOGENOM" id="CLU_052038_0_1_4"/>
<dbReference type="Proteomes" id="UP000000644">
    <property type="component" value="Chromosome"/>
</dbReference>
<dbReference type="NCBIfam" id="NF001464">
    <property type="entry name" value="PRK00321.1-5"/>
    <property type="match status" value="1"/>
</dbReference>
<protein>
    <recommendedName>
        <fullName evidence="3">Recombination-associated protein RdgC</fullName>
    </recommendedName>
</protein>
<dbReference type="PANTHER" id="PTHR38103:SF1">
    <property type="entry name" value="RECOMBINATION-ASSOCIATED PROTEIN RDGC"/>
    <property type="match status" value="1"/>
</dbReference>
<dbReference type="GO" id="GO:0006310">
    <property type="term" value="P:DNA recombination"/>
    <property type="evidence" value="ECO:0007669"/>
    <property type="project" value="UniProtKB-KW"/>
</dbReference>
<dbReference type="PANTHER" id="PTHR38103">
    <property type="entry name" value="RECOMBINATION-ASSOCIATED PROTEIN RDGC"/>
    <property type="match status" value="1"/>
</dbReference>
<dbReference type="Pfam" id="PF04381">
    <property type="entry name" value="RdgC"/>
    <property type="match status" value="1"/>
</dbReference>
<gene>
    <name evidence="7" type="ordered locus">Pnap_2818</name>
</gene>
<comment type="subcellular location">
    <subcellularLocation>
        <location evidence="1">Cytoplasm</location>
        <location evidence="1">Nucleoid</location>
    </subcellularLocation>
</comment>
<dbReference type="eggNOG" id="COG2974">
    <property type="taxonomic scope" value="Bacteria"/>
</dbReference>
<keyword evidence="5" id="KW-0233">DNA recombination</keyword>
<evidence type="ECO:0000256" key="1">
    <source>
        <dbReference type="ARBA" id="ARBA00004453"/>
    </source>
</evidence>
<dbReference type="GO" id="GO:0004527">
    <property type="term" value="F:exonuclease activity"/>
    <property type="evidence" value="ECO:0007669"/>
    <property type="project" value="UniProtKB-KW"/>
</dbReference>
<dbReference type="GO" id="GO:0000018">
    <property type="term" value="P:regulation of DNA recombination"/>
    <property type="evidence" value="ECO:0007669"/>
    <property type="project" value="TreeGrafter"/>
</dbReference>
<accession>A1VR42</accession>
<evidence type="ECO:0000313" key="7">
    <source>
        <dbReference type="EMBL" id="ABM38120.1"/>
    </source>
</evidence>
<keyword evidence="7" id="KW-0378">Hydrolase</keyword>
<dbReference type="GO" id="GO:0003690">
    <property type="term" value="F:double-stranded DNA binding"/>
    <property type="evidence" value="ECO:0007669"/>
    <property type="project" value="TreeGrafter"/>
</dbReference>
<dbReference type="EMBL" id="CP000529">
    <property type="protein sequence ID" value="ABM38120.1"/>
    <property type="molecule type" value="Genomic_DNA"/>
</dbReference>
<reference evidence="8" key="1">
    <citation type="journal article" date="2009" name="Environ. Microbiol.">
        <title>The genome of Polaromonas naphthalenivorans strain CJ2, isolated from coal tar-contaminated sediment, reveals physiological and metabolic versatility and evolution through extensive horizontal gene transfer.</title>
        <authorList>
            <person name="Yagi J.M."/>
            <person name="Sims D."/>
            <person name="Brettin T."/>
            <person name="Bruce D."/>
            <person name="Madsen E.L."/>
        </authorList>
    </citation>
    <scope>NUCLEOTIDE SEQUENCE [LARGE SCALE GENOMIC DNA]</scope>
    <source>
        <strain evidence="8">CJ2</strain>
    </source>
</reference>
<evidence type="ECO:0000256" key="6">
    <source>
        <dbReference type="SAM" id="MobiDB-lite"/>
    </source>
</evidence>
<proteinExistence type="inferred from homology"/>
<keyword evidence="7" id="KW-0540">Nuclease</keyword>
<dbReference type="NCBIfam" id="NF001463">
    <property type="entry name" value="PRK00321.1-4"/>
    <property type="match status" value="1"/>
</dbReference>
<keyword evidence="7" id="KW-0269">Exonuclease</keyword>
<evidence type="ECO:0000256" key="3">
    <source>
        <dbReference type="ARBA" id="ARBA00022296"/>
    </source>
</evidence>
<organism evidence="7 8">
    <name type="scientific">Polaromonas naphthalenivorans (strain CJ2)</name>
    <dbReference type="NCBI Taxonomy" id="365044"/>
    <lineage>
        <taxon>Bacteria</taxon>
        <taxon>Pseudomonadati</taxon>
        <taxon>Pseudomonadota</taxon>
        <taxon>Betaproteobacteria</taxon>
        <taxon>Burkholderiales</taxon>
        <taxon>Comamonadaceae</taxon>
        <taxon>Polaromonas</taxon>
    </lineage>
</organism>
<evidence type="ECO:0000256" key="5">
    <source>
        <dbReference type="ARBA" id="ARBA00023172"/>
    </source>
</evidence>
<sequence>MDSLPGIFAVTSLFTRTPKNRKSMFKSASFFRIATDFVLPPLDALEEALQSAQFMPCGATQAESVGWVPPRGNKSTVMVETVGTQVILRLSIERRPLPASAVKAEVEERVEKYKQETGRERVSAKIKKEFKEEAIQSLLPRAFTKRSSTTLWIDPVNKFLVVDSGSLTGADKVVSQLIEALSEIPGTRPGLMAKPVQTTMAAGAAMAHWLASREAPVSFTVDRDCELKMPDDQKSTVRYSRHTLEIDEVAEHIASGKVPTQLAMTWNERVSFVLTDMAQIKKIKLLDVVLDGVQENGKDDDGFDADAAIVTGELSDLIPDLLEALGGELSMDGTSPPTVAGPSPERQLAAA</sequence>
<dbReference type="STRING" id="365044.Pnap_2818"/>
<name>A1VR42_POLNA</name>
<dbReference type="InterPro" id="IPR007476">
    <property type="entry name" value="RdgC"/>
</dbReference>
<comment type="similarity">
    <text evidence="2">Belongs to the RdgC family.</text>
</comment>
<feature type="region of interest" description="Disordered" evidence="6">
    <location>
        <begin position="328"/>
        <end position="351"/>
    </location>
</feature>
<dbReference type="GO" id="GO:0043590">
    <property type="term" value="C:bacterial nucleoid"/>
    <property type="evidence" value="ECO:0007669"/>
    <property type="project" value="TreeGrafter"/>
</dbReference>